<dbReference type="InterPro" id="IPR010994">
    <property type="entry name" value="RuvA_2-like"/>
</dbReference>
<dbReference type="GO" id="GO:0015627">
    <property type="term" value="C:type II protein secretion system complex"/>
    <property type="evidence" value="ECO:0007669"/>
    <property type="project" value="TreeGrafter"/>
</dbReference>
<feature type="domain" description="Helix-hairpin-helix DNA-binding motif class 1" evidence="1">
    <location>
        <begin position="46"/>
        <end position="65"/>
    </location>
</feature>
<dbReference type="InterPro" id="IPR004509">
    <property type="entry name" value="Competence_ComEA_HhH"/>
</dbReference>
<dbReference type="STRING" id="1526571.AT746_05270"/>
<organism evidence="2 3">
    <name type="scientific">Lacimicrobium alkaliphilum</name>
    <dbReference type="NCBI Taxonomy" id="1526571"/>
    <lineage>
        <taxon>Bacteria</taxon>
        <taxon>Pseudomonadati</taxon>
        <taxon>Pseudomonadota</taxon>
        <taxon>Gammaproteobacteria</taxon>
        <taxon>Alteromonadales</taxon>
        <taxon>Alteromonadaceae</taxon>
        <taxon>Lacimicrobium</taxon>
    </lineage>
</organism>
<dbReference type="Gene3D" id="1.10.150.280">
    <property type="entry name" value="AF1531-like domain"/>
    <property type="match status" value="1"/>
</dbReference>
<dbReference type="RefSeq" id="WP_062477443.1">
    <property type="nucleotide sequence ID" value="NZ_CP013650.1"/>
</dbReference>
<dbReference type="OrthoDB" id="7510573at2"/>
<evidence type="ECO:0000313" key="2">
    <source>
        <dbReference type="EMBL" id="ALS97740.1"/>
    </source>
</evidence>
<dbReference type="SUPFAM" id="SSF47781">
    <property type="entry name" value="RuvA domain 2-like"/>
    <property type="match status" value="1"/>
</dbReference>
<dbReference type="NCBIfam" id="TIGR00426">
    <property type="entry name" value="competence protein ComEA helix-hairpin-helix repeat region"/>
    <property type="match status" value="1"/>
</dbReference>
<dbReference type="PANTHER" id="PTHR21180:SF32">
    <property type="entry name" value="ENDONUCLEASE_EXONUCLEASE_PHOSPHATASE FAMILY DOMAIN-CONTAINING PROTEIN 1"/>
    <property type="match status" value="1"/>
</dbReference>
<dbReference type="SMART" id="SM00278">
    <property type="entry name" value="HhH1"/>
    <property type="match status" value="2"/>
</dbReference>
<dbReference type="KEGG" id="lal:AT746_05270"/>
<reference evidence="2 3" key="1">
    <citation type="submission" date="2015-12" db="EMBL/GenBank/DDBJ databases">
        <title>Complete genome of Lacimicrobium alkaliphilum KCTC 32984.</title>
        <authorList>
            <person name="Kim S.-G."/>
            <person name="Lee Y.-J."/>
        </authorList>
    </citation>
    <scope>NUCLEOTIDE SEQUENCE [LARGE SCALE GENOMIC DNA]</scope>
    <source>
        <strain evidence="2 3">YelD216</strain>
    </source>
</reference>
<protein>
    <recommendedName>
        <fullName evidence="1">Helix-hairpin-helix DNA-binding motif class 1 domain-containing protein</fullName>
    </recommendedName>
</protein>
<dbReference type="GO" id="GO:0015628">
    <property type="term" value="P:protein secretion by the type II secretion system"/>
    <property type="evidence" value="ECO:0007669"/>
    <property type="project" value="TreeGrafter"/>
</dbReference>
<dbReference type="InterPro" id="IPR003583">
    <property type="entry name" value="Hlx-hairpin-Hlx_DNA-bd_motif"/>
</dbReference>
<evidence type="ECO:0000313" key="3">
    <source>
        <dbReference type="Proteomes" id="UP000068447"/>
    </source>
</evidence>
<name>A0A0U2ZH53_9ALTE</name>
<evidence type="ECO:0000259" key="1">
    <source>
        <dbReference type="SMART" id="SM00278"/>
    </source>
</evidence>
<keyword evidence="3" id="KW-1185">Reference proteome</keyword>
<dbReference type="GO" id="GO:0003677">
    <property type="term" value="F:DNA binding"/>
    <property type="evidence" value="ECO:0007669"/>
    <property type="project" value="InterPro"/>
</dbReference>
<gene>
    <name evidence="2" type="ORF">AT746_05270</name>
</gene>
<proteinExistence type="predicted"/>
<dbReference type="Pfam" id="PF12836">
    <property type="entry name" value="HHH_3"/>
    <property type="match status" value="1"/>
</dbReference>
<accession>A0A0U2ZH53</accession>
<dbReference type="AlphaFoldDB" id="A0A0U2ZH53"/>
<feature type="domain" description="Helix-hairpin-helix DNA-binding motif class 1" evidence="1">
    <location>
        <begin position="76"/>
        <end position="95"/>
    </location>
</feature>
<dbReference type="PANTHER" id="PTHR21180">
    <property type="entry name" value="ENDONUCLEASE/EXONUCLEASE/PHOSPHATASE FAMILY DOMAIN-CONTAINING PROTEIN 1"/>
    <property type="match status" value="1"/>
</dbReference>
<dbReference type="EMBL" id="CP013650">
    <property type="protein sequence ID" value="ALS97740.1"/>
    <property type="molecule type" value="Genomic_DNA"/>
</dbReference>
<dbReference type="Proteomes" id="UP000068447">
    <property type="component" value="Chromosome"/>
</dbReference>
<dbReference type="GO" id="GO:0006281">
    <property type="term" value="P:DNA repair"/>
    <property type="evidence" value="ECO:0007669"/>
    <property type="project" value="InterPro"/>
</dbReference>
<sequence length="99" mass="10606">MKWLIWGVVMLGLVAPLQSVALSKDVSKDKVAATQAVINLNTASAKELMSLPGIGKKKAEAIIQYRDENGGFHSIDDLIKVQGVGKKSMDALRGKISVN</sequence>
<dbReference type="InterPro" id="IPR051675">
    <property type="entry name" value="Endo/Exo/Phosphatase_dom_1"/>
</dbReference>